<evidence type="ECO:0000313" key="3">
    <source>
        <dbReference type="Proteomes" id="UP000255423"/>
    </source>
</evidence>
<dbReference type="EMBL" id="UHJL01000003">
    <property type="protein sequence ID" value="SUQ24924.1"/>
    <property type="molecule type" value="Genomic_DNA"/>
</dbReference>
<dbReference type="AlphaFoldDB" id="A0A380S7P1"/>
<accession>A0A380S7P1</accession>
<sequence length="223" mass="24869">MPKIVKLTDRIHYLQMSNDPLSADVVAVRGDSAWWIFDVGACDEAAQFINELPRILVDNSVNLAKNVVISHFHRDHLLNVQRMCSGEISLDINALYVGAYTSKTFGEIEGVAKNVVMEPLAFDDGVQIQILPMPNSHAKGSLALIVDDFVFLGDATYPMVGHGAPDVYNVQILGEQIKLLKSLKPTRFCLSHKRGLVRDKTSVIQFLESVYARRQKNENYIVA</sequence>
<reference evidence="2 3" key="1">
    <citation type="submission" date="2017-08" db="EMBL/GenBank/DDBJ databases">
        <authorList>
            <person name="de Groot N.N."/>
        </authorList>
    </citation>
    <scope>NUCLEOTIDE SEQUENCE [LARGE SCALE GENOMIC DNA]</scope>
    <source>
        <strain evidence="2 3">HM2</strain>
    </source>
</reference>
<dbReference type="RefSeq" id="WP_146196771.1">
    <property type="nucleotide sequence ID" value="NZ_UHJL01000003.1"/>
</dbReference>
<evidence type="ECO:0000259" key="1">
    <source>
        <dbReference type="SMART" id="SM00849"/>
    </source>
</evidence>
<name>A0A380S7P1_FIBSU</name>
<dbReference type="InterPro" id="IPR001279">
    <property type="entry name" value="Metallo-B-lactamas"/>
</dbReference>
<dbReference type="SUPFAM" id="SSF56281">
    <property type="entry name" value="Metallo-hydrolase/oxidoreductase"/>
    <property type="match status" value="1"/>
</dbReference>
<dbReference type="InterPro" id="IPR036866">
    <property type="entry name" value="RibonucZ/Hydroxyglut_hydro"/>
</dbReference>
<organism evidence="2 3">
    <name type="scientific">Fibrobacter succinogenes</name>
    <name type="common">Bacteroides succinogenes</name>
    <dbReference type="NCBI Taxonomy" id="833"/>
    <lineage>
        <taxon>Bacteria</taxon>
        <taxon>Pseudomonadati</taxon>
        <taxon>Fibrobacterota</taxon>
        <taxon>Fibrobacteria</taxon>
        <taxon>Fibrobacterales</taxon>
        <taxon>Fibrobacteraceae</taxon>
        <taxon>Fibrobacter</taxon>
    </lineage>
</organism>
<dbReference type="SMART" id="SM00849">
    <property type="entry name" value="Lactamase_B"/>
    <property type="match status" value="1"/>
</dbReference>
<dbReference type="Gene3D" id="3.60.15.10">
    <property type="entry name" value="Ribonuclease Z/Hydroxyacylglutathione hydrolase-like"/>
    <property type="match status" value="1"/>
</dbReference>
<feature type="domain" description="Metallo-beta-lactamase" evidence="1">
    <location>
        <begin position="22"/>
        <end position="192"/>
    </location>
</feature>
<gene>
    <name evidence="2" type="ORF">SAMN05661053_2338</name>
</gene>
<evidence type="ECO:0000313" key="2">
    <source>
        <dbReference type="EMBL" id="SUQ24924.1"/>
    </source>
</evidence>
<proteinExistence type="predicted"/>
<dbReference type="Proteomes" id="UP000255423">
    <property type="component" value="Unassembled WGS sequence"/>
</dbReference>
<protein>
    <submittedName>
        <fullName evidence="2">Glyoxylase, beta-lactamase superfamily II</fullName>
    </submittedName>
</protein>